<feature type="region of interest" description="Disordered" evidence="5">
    <location>
        <begin position="1313"/>
        <end position="1355"/>
    </location>
</feature>
<evidence type="ECO:0000259" key="6">
    <source>
        <dbReference type="PROSITE" id="PS50190"/>
    </source>
</evidence>
<dbReference type="GO" id="GO:0005794">
    <property type="term" value="C:Golgi apparatus"/>
    <property type="evidence" value="ECO:0007669"/>
    <property type="project" value="UniProtKB-SubCell"/>
</dbReference>
<dbReference type="InterPro" id="IPR000904">
    <property type="entry name" value="Sec7_dom"/>
</dbReference>
<dbReference type="OrthoDB" id="6088102at2759"/>
<feature type="region of interest" description="Disordered" evidence="5">
    <location>
        <begin position="647"/>
        <end position="674"/>
    </location>
</feature>
<feature type="domain" description="SEC7" evidence="6">
    <location>
        <begin position="699"/>
        <end position="889"/>
    </location>
</feature>
<feature type="compositionally biased region" description="Polar residues" evidence="5">
    <location>
        <begin position="647"/>
        <end position="661"/>
    </location>
</feature>
<organism evidence="7 8">
    <name type="scientific">Mytilus galloprovincialis</name>
    <name type="common">Mediterranean mussel</name>
    <dbReference type="NCBI Taxonomy" id="29158"/>
    <lineage>
        <taxon>Eukaryota</taxon>
        <taxon>Metazoa</taxon>
        <taxon>Spiralia</taxon>
        <taxon>Lophotrochozoa</taxon>
        <taxon>Mollusca</taxon>
        <taxon>Bivalvia</taxon>
        <taxon>Autobranchia</taxon>
        <taxon>Pteriomorphia</taxon>
        <taxon>Mytilida</taxon>
        <taxon>Mytiloidea</taxon>
        <taxon>Mytilidae</taxon>
        <taxon>Mytilinae</taxon>
        <taxon>Mytilus</taxon>
    </lineage>
</organism>
<evidence type="ECO:0000256" key="2">
    <source>
        <dbReference type="ARBA" id="ARBA00004399"/>
    </source>
</evidence>
<dbReference type="Pfam" id="PF12783">
    <property type="entry name" value="Sec7-like_HUS"/>
    <property type="match status" value="1"/>
</dbReference>
<evidence type="ECO:0000256" key="1">
    <source>
        <dbReference type="ARBA" id="ARBA00004222"/>
    </source>
</evidence>
<dbReference type="GO" id="GO:0032012">
    <property type="term" value="P:regulation of ARF protein signal transduction"/>
    <property type="evidence" value="ECO:0007669"/>
    <property type="project" value="InterPro"/>
</dbReference>
<keyword evidence="3" id="KW-0813">Transport</keyword>
<dbReference type="InterPro" id="IPR032691">
    <property type="entry name" value="Mon2/Sec7/BIG1-like_HUS"/>
</dbReference>
<name>A0A8B6F3X6_MYTGA</name>
<dbReference type="PROSITE" id="PS50190">
    <property type="entry name" value="SEC7"/>
    <property type="match status" value="1"/>
</dbReference>
<dbReference type="GO" id="GO:0005085">
    <property type="term" value="F:guanyl-nucleotide exchange factor activity"/>
    <property type="evidence" value="ECO:0007669"/>
    <property type="project" value="InterPro"/>
</dbReference>
<comment type="subcellular location">
    <subcellularLocation>
        <location evidence="2">Endoplasmic reticulum-Golgi intermediate compartment</location>
    </subcellularLocation>
    <subcellularLocation>
        <location evidence="1">Golgi apparatus</location>
        <location evidence="1">cis-Golgi network</location>
    </subcellularLocation>
</comment>
<dbReference type="InterPro" id="IPR023394">
    <property type="entry name" value="Sec7_C_sf"/>
</dbReference>
<feature type="compositionally biased region" description="Low complexity" evidence="5">
    <location>
        <begin position="1318"/>
        <end position="1329"/>
    </location>
</feature>
<evidence type="ECO:0000313" key="8">
    <source>
        <dbReference type="Proteomes" id="UP000596742"/>
    </source>
</evidence>
<feature type="region of interest" description="Disordered" evidence="5">
    <location>
        <begin position="679"/>
        <end position="698"/>
    </location>
</feature>
<evidence type="ECO:0000256" key="5">
    <source>
        <dbReference type="SAM" id="MobiDB-lite"/>
    </source>
</evidence>
<feature type="compositionally biased region" description="Basic residues" evidence="5">
    <location>
        <begin position="1460"/>
        <end position="1475"/>
    </location>
</feature>
<dbReference type="GO" id="GO:0005793">
    <property type="term" value="C:endoplasmic reticulum-Golgi intermediate compartment"/>
    <property type="evidence" value="ECO:0007669"/>
    <property type="project" value="UniProtKB-SubCell"/>
</dbReference>
<feature type="compositionally biased region" description="Basic residues" evidence="5">
    <location>
        <begin position="230"/>
        <end position="243"/>
    </location>
</feature>
<dbReference type="CDD" id="cd00171">
    <property type="entry name" value="Sec7"/>
    <property type="match status" value="1"/>
</dbReference>
<dbReference type="FunFam" id="1.10.1000.11:FF:000007">
    <property type="entry name" value="Golgi-specific brefeldin A-resistance guanine nucleotide exchange factor 1"/>
    <property type="match status" value="1"/>
</dbReference>
<dbReference type="Pfam" id="PF23325">
    <property type="entry name" value="TPR_28"/>
    <property type="match status" value="1"/>
</dbReference>
<comment type="caution">
    <text evidence="7">The sequence shown here is derived from an EMBL/GenBank/DDBJ whole genome shotgun (WGS) entry which is preliminary data.</text>
</comment>
<evidence type="ECO:0000256" key="4">
    <source>
        <dbReference type="ARBA" id="ARBA00023034"/>
    </source>
</evidence>
<keyword evidence="8" id="KW-1185">Reference proteome</keyword>
<protein>
    <submittedName>
        <fullName evidence="7">Golgi-specific brefeldin A-resistance guanine nucleotide exchange factor 1</fullName>
    </submittedName>
</protein>
<dbReference type="Gene3D" id="1.10.1000.11">
    <property type="entry name" value="Arf Nucleotide-binding Site Opener,domain 2"/>
    <property type="match status" value="1"/>
</dbReference>
<gene>
    <name evidence="7" type="ORF">MGAL_10B009315</name>
</gene>
<feature type="compositionally biased region" description="Basic and acidic residues" evidence="5">
    <location>
        <begin position="662"/>
        <end position="674"/>
    </location>
</feature>
<dbReference type="PANTHER" id="PTHR10663">
    <property type="entry name" value="GUANYL-NUCLEOTIDE EXCHANGE FACTOR"/>
    <property type="match status" value="1"/>
</dbReference>
<feature type="region of interest" description="Disordered" evidence="5">
    <location>
        <begin position="1457"/>
        <end position="1484"/>
    </location>
</feature>
<dbReference type="InterPro" id="IPR035999">
    <property type="entry name" value="Sec7_dom_sf"/>
</dbReference>
<sequence length="1889" mass="212225">MVSVMKRPKNGIYIIQGEISLVVTAMRRSARWGQHTHQDEEGDPLLKSFSKLKDLLNSVSDLEEIEPNTFLSPFLEVIRSEDTTGPITGLALTSVKKLISYGLLDPSTDTAAAAIENIADAVTHARFVGTDPGSDEVVLMKILYVLGALLLSPAGVLLTNESVCEIMQSCFRICFEMRLSELLRKSAEHTLMDMVQLLFTRLPQFKEDPKWVANMKKLKMRAGGVDPSRMGRKKRSPKPRPSRQKYNQDISTSTGPSETSHNAQNTDESENVDTSSGPIDGVAYVNAPRERLATTPATPGDDGVIDICKQFQEAAQKEIVQMHNANQEEPEEISTQESSLQGTSLEDSTEQPVPSVPVVLSLPEEEDMMRKSSSETDLYQGNERLGVLQSEICDDSESIHSTTDMSETASQDDFINSQGVRFMPHSHSKEGSGPLLPYGLPCVRELFRFLISLTNPLDRHNTDVMIHMGLSLLAVAFESGADHIGQYESLLFLVKDEMCRHLFLLLQSERLSLFSASIRVCFLVFESIRSHLKFQLEMYLTKLSDIIISESPRVMYETREIALDAIVQLFKIPGMVTELFINYDCDLYCSNLFEDTTKLLSKNAFPVQGLFSTHLLSLDALLSIIDCIEPHCYNRILAKQKTDTALKESQSSTESEVNTEGSTHKQDSKMSKEINVKKNQSVRQNRMKVTEEKVPTSDEIASTRHKKKVYYEGTKQFNVKPAKGIQYLQEQGYLKSPLDPNEVVIFLKENPRLDKAQIGEYISRKTNGEVLKAFVTSFHFEDLRLDEALRLYLEAFRLPGEAPVISYLIEHFSEHWSRSNGEPFANYDAAFTLTYAIIMLNVDQHNHNAKKQNIPMTNAEFKKNVNKCNGGQDFDQDMLEEIYNAIRNDEIVMPSEHTGLVKENYMWKVLLRRGGTKDGTFIHAPPGSFDHELFNLTWGSTVAALSFVFDKSSEEAIIQKSITGFRKCAMIAAYYGMSDVFDNLVISLCKFTTLLSAHENPESISVSFGGNMKAKLAAQTVFQLTHRHGDILREGWKNILDCMIQLFRAKLLPKSLIEVEDFIDTSGKISIIREDNTTAQRSESGVLSSFYSYFSMSETASTKGPTPEEQEATRFAQECIEECNLENLITDSRFLREESLQELVKALIVQSQGPEAHVSSETAFDEDAAVFFLEFLIKVVLQNRDRVNLVWQGVRDHIYNLVVNASEHTFLVERAVVGLLRLAIRLLRREEVAPQVLTSLRITLMMKPSVIHCITRHIAFGLHDLLRTNAANIHTGQDWFTLFTLLEVVGAGANPPPILQVCSGVEMSEAISDAGAQSDSEVTSVSTSDGYDRGYNSDGDLYESQSKAHRCPSPLEVRPVPENGSWLLVNRENISTTKEEQPRKTSLTTNQYTIELNEELYYCDSKSLLKSSETLSFLVRDAAHITPLNFESCVHAIRSFVETSLNGGRQRILLPEKKPKMTKNQHKKSKHKMKKSNSSPSRLHQNINVSDEEGEVEGTAAGIHSLSIQLLDLMHTLHTRAASIYKSWAEEDKVYQDPNDSIDAGTNALWVKCWCPLLQGIARLCCDVRRQVRSQALTYLQRALLVHDLQTLSAAEWESCFNKVLFPLLTKLLENINIQDPTGMEETRMRASALLTKVFLQHLTPLLSLSTFTALWLTILEFMDKYMHADNSDLLAEAIPESLKNMLLVMDTAGIFQTSHGAESTLWKLSWDRIDTFLPNLRNDVFKPTVREVKPTPTLVPPTPEITQNTPSVPQPPEMHSPHEMEEEEEEHLEGVTVVKDVNEYLGNYSSHPKVHSPTHPQSPPSYLLQTHPSHILTMESESGIQMGNNCVPLLLNPDVIDTSAVPYISSPQIGIPVWIQGRFPVAKILKSRGEGMNDQLTQIVTENP</sequence>
<evidence type="ECO:0000313" key="7">
    <source>
        <dbReference type="EMBL" id="VDI44232.1"/>
    </source>
</evidence>
<reference evidence="7" key="1">
    <citation type="submission" date="2018-11" db="EMBL/GenBank/DDBJ databases">
        <authorList>
            <person name="Alioto T."/>
            <person name="Alioto T."/>
        </authorList>
    </citation>
    <scope>NUCLEOTIDE SEQUENCE</scope>
</reference>
<feature type="region of interest" description="Disordered" evidence="5">
    <location>
        <begin position="1735"/>
        <end position="1762"/>
    </location>
</feature>
<proteinExistence type="predicted"/>
<dbReference type="EMBL" id="UYJE01006238">
    <property type="protein sequence ID" value="VDI44232.1"/>
    <property type="molecule type" value="Genomic_DNA"/>
</dbReference>
<dbReference type="SMART" id="SM00222">
    <property type="entry name" value="Sec7"/>
    <property type="match status" value="1"/>
</dbReference>
<dbReference type="PANTHER" id="PTHR10663:SF388">
    <property type="entry name" value="GOLGI-SPECIFIC BREFELDIN A-RESISTANCE GUANINE NUCLEOTIDE EXCHANGE FACTOR 1"/>
    <property type="match status" value="1"/>
</dbReference>
<dbReference type="GO" id="GO:0016197">
    <property type="term" value="P:endosomal transport"/>
    <property type="evidence" value="ECO:0007669"/>
    <property type="project" value="UniProtKB-ARBA"/>
</dbReference>
<feature type="compositionally biased region" description="Polar residues" evidence="5">
    <location>
        <begin position="247"/>
        <end position="277"/>
    </location>
</feature>
<dbReference type="GO" id="GO:0010256">
    <property type="term" value="P:endomembrane system organization"/>
    <property type="evidence" value="ECO:0007669"/>
    <property type="project" value="UniProtKB-ARBA"/>
</dbReference>
<evidence type="ECO:0000256" key="3">
    <source>
        <dbReference type="ARBA" id="ARBA00022448"/>
    </source>
</evidence>
<dbReference type="Proteomes" id="UP000596742">
    <property type="component" value="Unassembled WGS sequence"/>
</dbReference>
<dbReference type="SUPFAM" id="SSF48425">
    <property type="entry name" value="Sec7 domain"/>
    <property type="match status" value="1"/>
</dbReference>
<feature type="compositionally biased region" description="Polar residues" evidence="5">
    <location>
        <begin position="335"/>
        <end position="346"/>
    </location>
</feature>
<feature type="region of interest" description="Disordered" evidence="5">
    <location>
        <begin position="324"/>
        <end position="355"/>
    </location>
</feature>
<accession>A0A8B6F3X6</accession>
<feature type="region of interest" description="Disordered" evidence="5">
    <location>
        <begin position="222"/>
        <end position="282"/>
    </location>
</feature>
<dbReference type="InterPro" id="IPR056604">
    <property type="entry name" value="GBF1-like_TPR"/>
</dbReference>
<dbReference type="Gene3D" id="1.10.220.20">
    <property type="match status" value="1"/>
</dbReference>
<keyword evidence="4" id="KW-0333">Golgi apparatus</keyword>
<dbReference type="Pfam" id="PF01369">
    <property type="entry name" value="Sec7"/>
    <property type="match status" value="1"/>
</dbReference>